<feature type="domain" description="Tyrosine specific protein phosphatases" evidence="1">
    <location>
        <begin position="322"/>
        <end position="356"/>
    </location>
</feature>
<dbReference type="Gene3D" id="3.90.190.10">
    <property type="entry name" value="Protein tyrosine phosphatase superfamily"/>
    <property type="match status" value="1"/>
</dbReference>
<dbReference type="PROSITE" id="PS50056">
    <property type="entry name" value="TYR_PHOSPHATASE_2"/>
    <property type="match status" value="1"/>
</dbReference>
<dbReference type="PANTHER" id="PTHR31126:SF1">
    <property type="entry name" value="TYROSINE SPECIFIC PROTEIN PHOSPHATASES DOMAIN-CONTAINING PROTEIN"/>
    <property type="match status" value="1"/>
</dbReference>
<dbReference type="InterPro" id="IPR016130">
    <property type="entry name" value="Tyr_Pase_AS"/>
</dbReference>
<proteinExistence type="predicted"/>
<dbReference type="GO" id="GO:0004721">
    <property type="term" value="F:phosphoprotein phosphatase activity"/>
    <property type="evidence" value="ECO:0007669"/>
    <property type="project" value="InterPro"/>
</dbReference>
<dbReference type="Proteomes" id="UP001295740">
    <property type="component" value="Unassembled WGS sequence"/>
</dbReference>
<evidence type="ECO:0000259" key="1">
    <source>
        <dbReference type="PROSITE" id="PS50056"/>
    </source>
</evidence>
<gene>
    <name evidence="2" type="ORF">KHLLAP_LOCUS1848</name>
</gene>
<dbReference type="PROSITE" id="PS00383">
    <property type="entry name" value="TYR_PHOSPHATASE_1"/>
    <property type="match status" value="1"/>
</dbReference>
<sequence>MCGALCNGSDPPLDISSRPIKLVVARDGYQPDVRPVGRAYQDRDGDDARRGALRQLLGRPQDDPRALRAAGLPATEAGYNGDPPFCSGRRAYMTQRTAMHEIAHTRRGTTAAFDALAAGSDWARAMPLLRSFDGADAAITSGRGHFWPCGLNYETKWSETSPGRSLVICTPALRARIRSMDDTLPSPPFIDIPKLDNFRDAGGYPVASQPGKVVRQGLIFRSAEPSKVAEEAIAMLQALGITHVYDLRSALDLDMSRERGNPHPAKEWPGAERVSVPVFRDQDYTAETQALRDANFGDGEEGFVRAYMGILEAGTSADNTARPFATILAHLTSGPDPTPLLIHCSAGKDRTGIICAFILSLCGVDDEIVAHEYGLTNLGLKSIQAEILVNLLNLPGFRDNPDGARAMVGARRESMLGFLKAIREKYGSVEACVLELGLLTPDGVAQLRHNLIVDAEEKSSID</sequence>
<evidence type="ECO:0000313" key="2">
    <source>
        <dbReference type="EMBL" id="CAJ2501380.1"/>
    </source>
</evidence>
<evidence type="ECO:0000313" key="3">
    <source>
        <dbReference type="Proteomes" id="UP001295740"/>
    </source>
</evidence>
<organism evidence="2 3">
    <name type="scientific">Anthostomella pinea</name>
    <dbReference type="NCBI Taxonomy" id="933095"/>
    <lineage>
        <taxon>Eukaryota</taxon>
        <taxon>Fungi</taxon>
        <taxon>Dikarya</taxon>
        <taxon>Ascomycota</taxon>
        <taxon>Pezizomycotina</taxon>
        <taxon>Sordariomycetes</taxon>
        <taxon>Xylariomycetidae</taxon>
        <taxon>Xylariales</taxon>
        <taxon>Xylariaceae</taxon>
        <taxon>Anthostomella</taxon>
    </lineage>
</organism>
<protein>
    <submittedName>
        <fullName evidence="2">Uu.00g042330.m01.CDS01</fullName>
    </submittedName>
</protein>
<dbReference type="Pfam" id="PF13350">
    <property type="entry name" value="Y_phosphatase3"/>
    <property type="match status" value="1"/>
</dbReference>
<dbReference type="AlphaFoldDB" id="A0AAI8VAK1"/>
<dbReference type="EMBL" id="CAUWAG010000003">
    <property type="protein sequence ID" value="CAJ2501380.1"/>
    <property type="molecule type" value="Genomic_DNA"/>
</dbReference>
<dbReference type="PANTHER" id="PTHR31126">
    <property type="entry name" value="TYROSINE-PROTEIN PHOSPHATASE"/>
    <property type="match status" value="1"/>
</dbReference>
<keyword evidence="3" id="KW-1185">Reference proteome</keyword>
<comment type="caution">
    <text evidence="2">The sequence shown here is derived from an EMBL/GenBank/DDBJ whole genome shotgun (WGS) entry which is preliminary data.</text>
</comment>
<accession>A0AAI8VAK1</accession>
<dbReference type="InterPro" id="IPR029021">
    <property type="entry name" value="Prot-tyrosine_phosphatase-like"/>
</dbReference>
<dbReference type="InterPro" id="IPR000387">
    <property type="entry name" value="Tyr_Pase_dom"/>
</dbReference>
<dbReference type="SUPFAM" id="SSF52799">
    <property type="entry name" value="(Phosphotyrosine protein) phosphatases II"/>
    <property type="match status" value="1"/>
</dbReference>
<reference evidence="2" key="1">
    <citation type="submission" date="2023-10" db="EMBL/GenBank/DDBJ databases">
        <authorList>
            <person name="Hackl T."/>
        </authorList>
    </citation>
    <scope>NUCLEOTIDE SEQUENCE</scope>
</reference>
<name>A0AAI8VAK1_9PEZI</name>
<dbReference type="InterPro" id="IPR026893">
    <property type="entry name" value="Tyr/Ser_Pase_IphP-type"/>
</dbReference>